<feature type="compositionally biased region" description="Low complexity" evidence="1">
    <location>
        <begin position="49"/>
        <end position="64"/>
    </location>
</feature>
<accession>A0A0B6Z6F5</accession>
<evidence type="ECO:0000313" key="2">
    <source>
        <dbReference type="EMBL" id="CEK63461.1"/>
    </source>
</evidence>
<dbReference type="AlphaFoldDB" id="A0A0B6Z6F5"/>
<name>A0A0B6Z6F5_9EUPU</name>
<proteinExistence type="predicted"/>
<organism evidence="2">
    <name type="scientific">Arion vulgaris</name>
    <dbReference type="NCBI Taxonomy" id="1028688"/>
    <lineage>
        <taxon>Eukaryota</taxon>
        <taxon>Metazoa</taxon>
        <taxon>Spiralia</taxon>
        <taxon>Lophotrochozoa</taxon>
        <taxon>Mollusca</taxon>
        <taxon>Gastropoda</taxon>
        <taxon>Heterobranchia</taxon>
        <taxon>Euthyneura</taxon>
        <taxon>Panpulmonata</taxon>
        <taxon>Eupulmonata</taxon>
        <taxon>Stylommatophora</taxon>
        <taxon>Helicina</taxon>
        <taxon>Arionoidea</taxon>
        <taxon>Arionidae</taxon>
        <taxon>Arion</taxon>
    </lineage>
</organism>
<evidence type="ECO:0000256" key="1">
    <source>
        <dbReference type="SAM" id="MobiDB-lite"/>
    </source>
</evidence>
<feature type="non-terminal residue" evidence="2">
    <location>
        <position position="204"/>
    </location>
</feature>
<feature type="region of interest" description="Disordered" evidence="1">
    <location>
        <begin position="20"/>
        <end position="107"/>
    </location>
</feature>
<protein>
    <submittedName>
        <fullName evidence="2">Uncharacterized protein</fullName>
    </submittedName>
</protein>
<feature type="non-terminal residue" evidence="2">
    <location>
        <position position="1"/>
    </location>
</feature>
<sequence length="204" mass="22260">LKRDAEERISFDEFFRHPFLHLPSPTKAMSPPVSLPKRRSSSSPENSTLGKSPGKSSPSYGKKLPSPPRSPKLEETREEDMVTTLTETAGFTKVDKDDLKAKSGRSTPDDFVMVPDILYIESDGEESACIRKAPLAEEEATSFSISPQRSPIPIRVQPITAVTFSKCNDPAGGSPNRPVTLSMATAQFQSQPISVPCDHRDSTG</sequence>
<gene>
    <name evidence="2" type="primary">ORF48385</name>
</gene>
<dbReference type="EMBL" id="HACG01016596">
    <property type="protein sequence ID" value="CEK63461.1"/>
    <property type="molecule type" value="Transcribed_RNA"/>
</dbReference>
<reference evidence="2" key="1">
    <citation type="submission" date="2014-12" db="EMBL/GenBank/DDBJ databases">
        <title>Insight into the proteome of Arion vulgaris.</title>
        <authorList>
            <person name="Aradska J."/>
            <person name="Bulat T."/>
            <person name="Smidak R."/>
            <person name="Sarate P."/>
            <person name="Gangsoo J."/>
            <person name="Sialana F."/>
            <person name="Bilban M."/>
            <person name="Lubec G."/>
        </authorList>
    </citation>
    <scope>NUCLEOTIDE SEQUENCE</scope>
    <source>
        <tissue evidence="2">Skin</tissue>
    </source>
</reference>